<keyword evidence="1" id="KW-0805">Transcription regulation</keyword>
<evidence type="ECO:0000256" key="3">
    <source>
        <dbReference type="ARBA" id="ARBA00023163"/>
    </source>
</evidence>
<proteinExistence type="predicted"/>
<dbReference type="SUPFAM" id="SSF51215">
    <property type="entry name" value="Regulatory protein AraC"/>
    <property type="match status" value="1"/>
</dbReference>
<dbReference type="Gene3D" id="1.10.10.60">
    <property type="entry name" value="Homeodomain-like"/>
    <property type="match status" value="2"/>
</dbReference>
<dbReference type="Pfam" id="PF12833">
    <property type="entry name" value="HTH_18"/>
    <property type="match status" value="1"/>
</dbReference>
<dbReference type="AlphaFoldDB" id="A0AAW9WAI1"/>
<dbReference type="SUPFAM" id="SSF46689">
    <property type="entry name" value="Homeodomain-like"/>
    <property type="match status" value="2"/>
</dbReference>
<evidence type="ECO:0000256" key="1">
    <source>
        <dbReference type="ARBA" id="ARBA00023015"/>
    </source>
</evidence>
<dbReference type="InterPro" id="IPR018062">
    <property type="entry name" value="HTH_AraC-typ_CS"/>
</dbReference>
<keyword evidence="3" id="KW-0804">Transcription</keyword>
<name>A0AAW9WAI1_9FIRM</name>
<dbReference type="InterPro" id="IPR020449">
    <property type="entry name" value="Tscrpt_reg_AraC-type_HTH"/>
</dbReference>
<keyword evidence="2" id="KW-0238">DNA-binding</keyword>
<organism evidence="5 6">
    <name type="scientific">Hungatella hathewayi</name>
    <dbReference type="NCBI Taxonomy" id="154046"/>
    <lineage>
        <taxon>Bacteria</taxon>
        <taxon>Bacillati</taxon>
        <taxon>Bacillota</taxon>
        <taxon>Clostridia</taxon>
        <taxon>Lachnospirales</taxon>
        <taxon>Lachnospiraceae</taxon>
        <taxon>Hungatella</taxon>
    </lineage>
</organism>
<dbReference type="InterPro" id="IPR018060">
    <property type="entry name" value="HTH_AraC"/>
</dbReference>
<comment type="caution">
    <text evidence="5">The sequence shown here is derived from an EMBL/GenBank/DDBJ whole genome shotgun (WGS) entry which is preliminary data.</text>
</comment>
<dbReference type="InterPro" id="IPR009057">
    <property type="entry name" value="Homeodomain-like_sf"/>
</dbReference>
<dbReference type="PROSITE" id="PS01124">
    <property type="entry name" value="HTH_ARAC_FAMILY_2"/>
    <property type="match status" value="1"/>
</dbReference>
<dbReference type="Gene3D" id="2.60.120.10">
    <property type="entry name" value="Jelly Rolls"/>
    <property type="match status" value="1"/>
</dbReference>
<sequence>MHYIKYKEIKHHGTADFPAGYYHVTESHPQYAMPYHWHEELELIHIISGTFHVTINETTRNAVPGDILLVNSGGLHGGTPYDCVYECLVFPVSLLSSQTYASEFLNRLDRQDLILDEYFPAGEDTAIHSLLERLFALMQDSDEGGKLQCLGLLYQFMGLLLQDRRYTASDKSDLSTHRNIYLLKNVLNYIEAHYTEKITLHELARTAGMSSKYFCHFFSEMTGRTPIDYVNYYRIERACCLLAGMGHSITDIAMLCGFNDVSYFTRTFKKYKGISPGQYLKYRLLIDSQ</sequence>
<dbReference type="PROSITE" id="PS00041">
    <property type="entry name" value="HTH_ARAC_FAMILY_1"/>
    <property type="match status" value="1"/>
</dbReference>
<dbReference type="RefSeq" id="WP_055652055.1">
    <property type="nucleotide sequence ID" value="NZ_CZAZ01000044.1"/>
</dbReference>
<gene>
    <name evidence="5" type="ORF">GNE07_02560</name>
</gene>
<dbReference type="Pfam" id="PF02311">
    <property type="entry name" value="AraC_binding"/>
    <property type="match status" value="1"/>
</dbReference>
<evidence type="ECO:0000256" key="2">
    <source>
        <dbReference type="ARBA" id="ARBA00023125"/>
    </source>
</evidence>
<dbReference type="PRINTS" id="PR00032">
    <property type="entry name" value="HTHARAC"/>
</dbReference>
<evidence type="ECO:0000313" key="6">
    <source>
        <dbReference type="Proteomes" id="UP000434223"/>
    </source>
</evidence>
<dbReference type="InterPro" id="IPR003313">
    <property type="entry name" value="AraC-bd"/>
</dbReference>
<dbReference type="InterPro" id="IPR037923">
    <property type="entry name" value="HTH-like"/>
</dbReference>
<feature type="domain" description="HTH araC/xylS-type" evidence="4">
    <location>
        <begin position="184"/>
        <end position="282"/>
    </location>
</feature>
<accession>A0AAW9WAI1</accession>
<dbReference type="InterPro" id="IPR014710">
    <property type="entry name" value="RmlC-like_jellyroll"/>
</dbReference>
<dbReference type="PANTHER" id="PTHR43280">
    <property type="entry name" value="ARAC-FAMILY TRANSCRIPTIONAL REGULATOR"/>
    <property type="match status" value="1"/>
</dbReference>
<protein>
    <submittedName>
        <fullName evidence="5">Helix-turn-helix domain-containing protein</fullName>
    </submittedName>
</protein>
<evidence type="ECO:0000259" key="4">
    <source>
        <dbReference type="PROSITE" id="PS01124"/>
    </source>
</evidence>
<dbReference type="GO" id="GO:0003700">
    <property type="term" value="F:DNA-binding transcription factor activity"/>
    <property type="evidence" value="ECO:0007669"/>
    <property type="project" value="InterPro"/>
</dbReference>
<dbReference type="PANTHER" id="PTHR43280:SF2">
    <property type="entry name" value="HTH-TYPE TRANSCRIPTIONAL REGULATOR EXSA"/>
    <property type="match status" value="1"/>
</dbReference>
<dbReference type="Proteomes" id="UP000434223">
    <property type="component" value="Unassembled WGS sequence"/>
</dbReference>
<evidence type="ECO:0000313" key="5">
    <source>
        <dbReference type="EMBL" id="MUB61957.1"/>
    </source>
</evidence>
<dbReference type="EMBL" id="WNME01000001">
    <property type="protein sequence ID" value="MUB61957.1"/>
    <property type="molecule type" value="Genomic_DNA"/>
</dbReference>
<dbReference type="SMART" id="SM00342">
    <property type="entry name" value="HTH_ARAC"/>
    <property type="match status" value="1"/>
</dbReference>
<dbReference type="GO" id="GO:0043565">
    <property type="term" value="F:sequence-specific DNA binding"/>
    <property type="evidence" value="ECO:0007669"/>
    <property type="project" value="InterPro"/>
</dbReference>
<dbReference type="CDD" id="cd02208">
    <property type="entry name" value="cupin_RmlC-like"/>
    <property type="match status" value="1"/>
</dbReference>
<reference evidence="5 6" key="1">
    <citation type="submission" date="2019-09" db="EMBL/GenBank/DDBJ databases">
        <title>Draft genome sequencing of Hungatella hathewayi 123Y-2.</title>
        <authorList>
            <person name="Lv Q."/>
            <person name="Li S."/>
        </authorList>
    </citation>
    <scope>NUCLEOTIDE SEQUENCE [LARGE SCALE GENOMIC DNA]</scope>
    <source>
        <strain evidence="5 6">123Y-2</strain>
    </source>
</reference>